<sequence length="124" mass="14196">MHITSVFILVLFFHENLTFSWMSVLQDPKIVNSTTEIQKEIITTTSPAPSIKCQTAKNVTGLCVLRQNCDYGATNIDLTLYAPRWYKIPCKPDEVCCPDKYILVQTQAHQPSLSDDYFQLDDDY</sequence>
<feature type="chain" id="PRO_5045468310" evidence="1">
    <location>
        <begin position="19"/>
        <end position="124"/>
    </location>
</feature>
<keyword evidence="2" id="KW-1185">Reference proteome</keyword>
<organism evidence="2 3">
    <name type="scientific">Bicyclus anynana</name>
    <name type="common">Squinting bush brown butterfly</name>
    <dbReference type="NCBI Taxonomy" id="110368"/>
    <lineage>
        <taxon>Eukaryota</taxon>
        <taxon>Metazoa</taxon>
        <taxon>Ecdysozoa</taxon>
        <taxon>Arthropoda</taxon>
        <taxon>Hexapoda</taxon>
        <taxon>Insecta</taxon>
        <taxon>Pterygota</taxon>
        <taxon>Neoptera</taxon>
        <taxon>Endopterygota</taxon>
        <taxon>Lepidoptera</taxon>
        <taxon>Glossata</taxon>
        <taxon>Ditrysia</taxon>
        <taxon>Papilionoidea</taxon>
        <taxon>Nymphalidae</taxon>
        <taxon>Satyrinae</taxon>
        <taxon>Satyrini</taxon>
        <taxon>Mycalesina</taxon>
        <taxon>Bicyclus</taxon>
    </lineage>
</organism>
<gene>
    <name evidence="3" type="primary">LOC112045816</name>
</gene>
<dbReference type="Proteomes" id="UP001652582">
    <property type="component" value="Chromosome 26"/>
</dbReference>
<dbReference type="AlphaFoldDB" id="A0A6J1MQM2"/>
<evidence type="ECO:0000256" key="1">
    <source>
        <dbReference type="SAM" id="SignalP"/>
    </source>
</evidence>
<dbReference type="KEGG" id="bany:112045816"/>
<evidence type="ECO:0000313" key="3">
    <source>
        <dbReference type="RefSeq" id="XP_023937935.2"/>
    </source>
</evidence>
<feature type="signal peptide" evidence="1">
    <location>
        <begin position="1"/>
        <end position="18"/>
    </location>
</feature>
<name>A0A6J1MQM2_BICAN</name>
<dbReference type="OrthoDB" id="7437557at2759"/>
<keyword evidence="1" id="KW-0732">Signal</keyword>
<protein>
    <submittedName>
        <fullName evidence="3">Uncharacterized protein LOC112045816</fullName>
    </submittedName>
</protein>
<dbReference type="RefSeq" id="XP_023937935.2">
    <property type="nucleotide sequence ID" value="XM_024082167.2"/>
</dbReference>
<proteinExistence type="predicted"/>
<dbReference type="GeneID" id="112045816"/>
<evidence type="ECO:0000313" key="2">
    <source>
        <dbReference type="Proteomes" id="UP001652582"/>
    </source>
</evidence>
<accession>A0A6J1MQM2</accession>
<reference evidence="3" key="1">
    <citation type="submission" date="2025-08" db="UniProtKB">
        <authorList>
            <consortium name="RefSeq"/>
        </authorList>
    </citation>
    <scope>IDENTIFICATION</scope>
</reference>